<feature type="domain" description="Transmembrane protein family 132 fourth" evidence="8">
    <location>
        <begin position="432"/>
        <end position="527"/>
    </location>
</feature>
<feature type="domain" description="Transmembrane protein TMEM132 cohesin-like" evidence="9">
    <location>
        <begin position="247"/>
        <end position="388"/>
    </location>
</feature>
<feature type="domain" description="Transmembrane protein TMEM132 sixth" evidence="11">
    <location>
        <begin position="706"/>
        <end position="836"/>
    </location>
</feature>
<proteinExistence type="inferred from homology"/>
<feature type="compositionally biased region" description="Polar residues" evidence="6">
    <location>
        <begin position="1091"/>
        <end position="1104"/>
    </location>
</feature>
<gene>
    <name evidence="12" type="ORF">RDWZM_008636</name>
</gene>
<accession>A0A9Q0RK78</accession>
<evidence type="ECO:0000259" key="11">
    <source>
        <dbReference type="Pfam" id="PF23487"/>
    </source>
</evidence>
<reference evidence="12" key="1">
    <citation type="submission" date="2022-12" db="EMBL/GenBank/DDBJ databases">
        <title>Genome assemblies of Blomia tropicalis.</title>
        <authorList>
            <person name="Cui Y."/>
        </authorList>
    </citation>
    <scope>NUCLEOTIDE SEQUENCE</scope>
    <source>
        <tissue evidence="12">Adult mites</tissue>
    </source>
</reference>
<feature type="compositionally biased region" description="Polar residues" evidence="6">
    <location>
        <begin position="976"/>
        <end position="985"/>
    </location>
</feature>
<feature type="compositionally biased region" description="Polar residues" evidence="6">
    <location>
        <begin position="1218"/>
        <end position="1229"/>
    </location>
</feature>
<keyword evidence="3 7" id="KW-0812">Transmembrane</keyword>
<evidence type="ECO:0000259" key="10">
    <source>
        <dbReference type="Pfam" id="PF23486"/>
    </source>
</evidence>
<evidence type="ECO:0000256" key="6">
    <source>
        <dbReference type="SAM" id="MobiDB-lite"/>
    </source>
</evidence>
<dbReference type="PANTHER" id="PTHR13388:SF11">
    <property type="entry name" value="DETONATOR, ISOFORM E"/>
    <property type="match status" value="1"/>
</dbReference>
<protein>
    <submittedName>
        <fullName evidence="12">Uncharacterized protein</fullName>
    </submittedName>
</protein>
<evidence type="ECO:0000313" key="12">
    <source>
        <dbReference type="EMBL" id="KAJ6217479.1"/>
    </source>
</evidence>
<feature type="transmembrane region" description="Helical" evidence="7">
    <location>
        <begin position="940"/>
        <end position="963"/>
    </location>
</feature>
<dbReference type="Pfam" id="PF16070">
    <property type="entry name" value="Ig_TMEM132_4th"/>
    <property type="match status" value="1"/>
</dbReference>
<evidence type="ECO:0000256" key="5">
    <source>
        <dbReference type="ARBA" id="ARBA00023136"/>
    </source>
</evidence>
<keyword evidence="13" id="KW-1185">Reference proteome</keyword>
<feature type="domain" description="Transmembrane protein TMEM132 fifth" evidence="10">
    <location>
        <begin position="532"/>
        <end position="704"/>
    </location>
</feature>
<evidence type="ECO:0000256" key="7">
    <source>
        <dbReference type="SAM" id="Phobius"/>
    </source>
</evidence>
<evidence type="ECO:0000313" key="13">
    <source>
        <dbReference type="Proteomes" id="UP001142055"/>
    </source>
</evidence>
<comment type="subcellular location">
    <subcellularLocation>
        <location evidence="1">Membrane</location>
        <topology evidence="1">Single-pass type I membrane protein</topology>
    </subcellularLocation>
</comment>
<dbReference type="InterPro" id="IPR031437">
    <property type="entry name" value="Ig_TMEM132_4th"/>
</dbReference>
<dbReference type="InterPro" id="IPR055421">
    <property type="entry name" value="TMEM132_3rd"/>
</dbReference>
<dbReference type="EMBL" id="JAPWDV010000003">
    <property type="protein sequence ID" value="KAJ6217479.1"/>
    <property type="molecule type" value="Genomic_DNA"/>
</dbReference>
<dbReference type="InterPro" id="IPR055423">
    <property type="entry name" value="Ig_TMEM132_5th"/>
</dbReference>
<evidence type="ECO:0000256" key="1">
    <source>
        <dbReference type="ARBA" id="ARBA00004479"/>
    </source>
</evidence>
<feature type="region of interest" description="Disordered" evidence="6">
    <location>
        <begin position="49"/>
        <end position="74"/>
    </location>
</feature>
<feature type="compositionally biased region" description="Low complexity" evidence="6">
    <location>
        <begin position="1166"/>
        <end position="1175"/>
    </location>
</feature>
<dbReference type="PANTHER" id="PTHR13388">
    <property type="entry name" value="DETONATOR, ISOFORM E"/>
    <property type="match status" value="1"/>
</dbReference>
<comment type="similarity">
    <text evidence="2">Belongs to the TMEM132 family.</text>
</comment>
<sequence length="1295" mass="144911">MNASCQNTPSAIFILIRPKRHLALVHSTNSVVVRATYGPFTVRQTINPFSATRNDTNGEAANTPSGEPKKSSIQLKSHSEQITAYLVTKEVRRSHPVLRVLFYASHLAEFRTHQPTVPIEEDKTLCAAVIVQYQGERLFGTCSPSKTRQNACLAEVTIPALYWPPLDVSNGGIYAAKQQKSSSAKVYYTIAHTEQSQQCNDQNFLSLLASSTSDGDEAVSDLSNAENSMNLIYLNDVSLVPFRGSYEEVTNDNVVTVLIPQEPIYPNSKIYIPVKYTYNPDYPVSAFSLRVQVKPGLKILGAQLSHPNKLWQLSVELGAKQTTATVTAFLRDLDQNSQQQDSQSLPDELLENMSQEVYSWLIEIEENIDITEMNGRIVWQLLYNTDSSISIGKQFDMQQQQSQQQQEDEDFEKESVKLTSLVDIQKDVVQEILAITKSRELLNTAILNGRQVSRTMRIYQVSAAGSINDITFQCSCQSADESIIKVSPSCTSVYLDGSEVRGSQNATVIIKYGSFTGFGSMIVWMPLIPLDVRISDTKLSQIKGWRVPSYSKRTNSYADFVDNSEGITNDKRFGLMSQQMLLDEGINESDKYWSGTESGSVPSENNPFGNSCRLRFQQARVEVYTRFLSTDHNSGREASLLNRRHSLRITHLVRNLIRVTDSKVIRMRGNQVEGVGVGRADVEIISPLTGSVIGSKEVRVTMDREMITRLEVRPVSGIKLRVEPFDSNTHNIWTVQTELASKLSKQYQEAILDTRIIFSDQTWLSLSEVAPIEYDLSVDTFKGVVAYVSRVASGYSTHQMESNSPFGHEIPRIIALAPGQGELVHLTLDLPYACQRKKSQPLASTYVDIDVDFQLPDTASSLSLQNDAIIYRRFGNNYARQYGNNQTGLKMKESFRVLGTLDSKKRTNQMGGYRTEIGGDRITYQRHSTTPSGGGSNLEFGIYSLLAIVTIASIIVVALYSVFSFRFRHRSPSSSQPHVTTTTITDSRRHGTKSAGTSKRLHNFPPFWSCVNYDVQISVSNAKEWVWVSKDQFENGLTGWNGQKPNEQIEQQMQEVRRPLLLPVCDHNGNITHLEQNQITPGNSKREEESLNANRLSTNSSQRSTSKRAHEVGSRSGNGSIDLSSVLIPPSHKSTRIATNPGLTFMTSGECPPPPIPSRTRHIPSRRSVPSSTTSHISRSLKWTDISGRVPISDEKSSNRMAPPIPPHRVKLNDDSWMESSSPLIKSHTQPPPIPPHRNQMQPKLPSGHSRTQPSRPKHLRLNMRNTPQNDDQCDTKLDYHSMIKVLDRLKESNA</sequence>
<comment type="caution">
    <text evidence="12">The sequence shown here is derived from an EMBL/GenBank/DDBJ whole genome shotgun (WGS) entry which is preliminary data.</text>
</comment>
<evidence type="ECO:0000256" key="2">
    <source>
        <dbReference type="ARBA" id="ARBA00006166"/>
    </source>
</evidence>
<feature type="region of interest" description="Disordered" evidence="6">
    <location>
        <begin position="1189"/>
        <end position="1275"/>
    </location>
</feature>
<dbReference type="Proteomes" id="UP001142055">
    <property type="component" value="Chromosome 3"/>
</dbReference>
<evidence type="ECO:0000259" key="9">
    <source>
        <dbReference type="Pfam" id="PF23039"/>
    </source>
</evidence>
<dbReference type="OMA" id="DECPTRN"/>
<organism evidence="12 13">
    <name type="scientific">Blomia tropicalis</name>
    <name type="common">Mite</name>
    <dbReference type="NCBI Taxonomy" id="40697"/>
    <lineage>
        <taxon>Eukaryota</taxon>
        <taxon>Metazoa</taxon>
        <taxon>Ecdysozoa</taxon>
        <taxon>Arthropoda</taxon>
        <taxon>Chelicerata</taxon>
        <taxon>Arachnida</taxon>
        <taxon>Acari</taxon>
        <taxon>Acariformes</taxon>
        <taxon>Sarcoptiformes</taxon>
        <taxon>Astigmata</taxon>
        <taxon>Glycyphagoidea</taxon>
        <taxon>Echimyopodidae</taxon>
        <taxon>Blomia</taxon>
    </lineage>
</organism>
<dbReference type="InterPro" id="IPR055424">
    <property type="entry name" value="Ig_TMEM132_6th"/>
</dbReference>
<keyword evidence="4 7" id="KW-1133">Transmembrane helix</keyword>
<dbReference type="Pfam" id="PF23486">
    <property type="entry name" value="Ig_TMEM132_5th"/>
    <property type="match status" value="1"/>
</dbReference>
<name>A0A9Q0RK78_BLOTA</name>
<evidence type="ECO:0000256" key="3">
    <source>
        <dbReference type="ARBA" id="ARBA00022692"/>
    </source>
</evidence>
<feature type="compositionally biased region" description="Polar residues" evidence="6">
    <location>
        <begin position="1073"/>
        <end position="1083"/>
    </location>
</feature>
<dbReference type="GO" id="GO:0016020">
    <property type="term" value="C:membrane"/>
    <property type="evidence" value="ECO:0007669"/>
    <property type="project" value="UniProtKB-SubCell"/>
</dbReference>
<feature type="region of interest" description="Disordered" evidence="6">
    <location>
        <begin position="1073"/>
        <end position="1177"/>
    </location>
</feature>
<feature type="region of interest" description="Disordered" evidence="6">
    <location>
        <begin position="973"/>
        <end position="998"/>
    </location>
</feature>
<keyword evidence="5 7" id="KW-0472">Membrane</keyword>
<dbReference type="InterPro" id="IPR026307">
    <property type="entry name" value="TMEM132"/>
</dbReference>
<dbReference type="Pfam" id="PF23487">
    <property type="entry name" value="Ig_TMEM132_6th"/>
    <property type="match status" value="1"/>
</dbReference>
<evidence type="ECO:0000256" key="4">
    <source>
        <dbReference type="ARBA" id="ARBA00022989"/>
    </source>
</evidence>
<dbReference type="Pfam" id="PF23039">
    <property type="entry name" value="TMEM132_3rd"/>
    <property type="match status" value="1"/>
</dbReference>
<feature type="compositionally biased region" description="Polar residues" evidence="6">
    <location>
        <begin position="1136"/>
        <end position="1147"/>
    </location>
</feature>
<evidence type="ECO:0000259" key="8">
    <source>
        <dbReference type="Pfam" id="PF16070"/>
    </source>
</evidence>